<dbReference type="AlphaFoldDB" id="R0M3C3"/>
<protein>
    <submittedName>
        <fullName evidence="1">Uncharacterized protein</fullName>
    </submittedName>
</protein>
<dbReference type="Proteomes" id="UP000016927">
    <property type="component" value="Unassembled WGS sequence"/>
</dbReference>
<gene>
    <name evidence="1" type="ORF">NBO_419g0001</name>
</gene>
<name>R0M3C3_NOSB1</name>
<evidence type="ECO:0000313" key="1">
    <source>
        <dbReference type="EMBL" id="EOB12514.1"/>
    </source>
</evidence>
<keyword evidence="2" id="KW-1185">Reference proteome</keyword>
<proteinExistence type="predicted"/>
<organism evidence="1 2">
    <name type="scientific">Nosema bombycis (strain CQ1 / CVCC 102059)</name>
    <name type="common">Microsporidian parasite</name>
    <name type="synonym">Pebrine of silkworm</name>
    <dbReference type="NCBI Taxonomy" id="578461"/>
    <lineage>
        <taxon>Eukaryota</taxon>
        <taxon>Fungi</taxon>
        <taxon>Fungi incertae sedis</taxon>
        <taxon>Microsporidia</taxon>
        <taxon>Nosematidae</taxon>
        <taxon>Nosema</taxon>
    </lineage>
</organism>
<dbReference type="EMBL" id="KB909327">
    <property type="protein sequence ID" value="EOB12514.1"/>
    <property type="molecule type" value="Genomic_DNA"/>
</dbReference>
<reference evidence="1 2" key="1">
    <citation type="journal article" date="2013" name="BMC Genomics">
        <title>Comparative genomics of parasitic silkworm microsporidia reveal an association between genome expansion and host adaptation.</title>
        <authorList>
            <person name="Pan G."/>
            <person name="Xu J."/>
            <person name="Li T."/>
            <person name="Xia Q."/>
            <person name="Liu S.L."/>
            <person name="Zhang G."/>
            <person name="Li S."/>
            <person name="Li C."/>
            <person name="Liu H."/>
            <person name="Yang L."/>
            <person name="Liu T."/>
            <person name="Zhang X."/>
            <person name="Wu Z."/>
            <person name="Fan W."/>
            <person name="Dang X."/>
            <person name="Xiang H."/>
            <person name="Tao M."/>
            <person name="Li Y."/>
            <person name="Hu J."/>
            <person name="Li Z."/>
            <person name="Lin L."/>
            <person name="Luo J."/>
            <person name="Geng L."/>
            <person name="Wang L."/>
            <person name="Long M."/>
            <person name="Wan Y."/>
            <person name="He N."/>
            <person name="Zhang Z."/>
            <person name="Lu C."/>
            <person name="Keeling P.J."/>
            <person name="Wang J."/>
            <person name="Xiang Z."/>
            <person name="Zhou Z."/>
        </authorList>
    </citation>
    <scope>NUCLEOTIDE SEQUENCE [LARGE SCALE GENOMIC DNA]</scope>
    <source>
        <strain evidence="2">CQ1 / CVCC 102059</strain>
    </source>
</reference>
<dbReference type="HOGENOM" id="CLU_082795_0_0_1"/>
<evidence type="ECO:0000313" key="2">
    <source>
        <dbReference type="Proteomes" id="UP000016927"/>
    </source>
</evidence>
<sequence>MSSSIVLNSNLLKSTELLYVLSVILFTNNALCSKRRIEVNPSLNHGEPLEKTAKSIIEEEFSPLEVKQIIQPIYTNKDFITFKILIGEAFTDSYQVYKDLQRYESFHVELLDDLYTLILNSSPESSDFNNSENFYFEINNLLNDFDNLLNQKKSFENVSGDYIKAILDLFPCFEKISEQLPEMKRLFGIQNEDLFYGLYDDLRSLEFTIKDMKKIYDLYVHWMIVNMIIYSYCNEILEDFKKKNEFLKNETTLANLGDEVSNHRKNLKENISKFFINYYNCAKDFSKWFTQIR</sequence>
<dbReference type="VEuPathDB" id="MicrosporidiaDB:NBO_419g0001"/>
<accession>R0M3C3</accession>